<evidence type="ECO:0000256" key="11">
    <source>
        <dbReference type="HAMAP-Rule" id="MF_01547"/>
    </source>
</evidence>
<feature type="binding site" evidence="11">
    <location>
        <position position="96"/>
    </location>
    <ligand>
        <name>S-adenosyl-L-methionine</name>
        <dbReference type="ChEBI" id="CHEBI:59789"/>
    </ligand>
</feature>
<evidence type="ECO:0000256" key="8">
    <source>
        <dbReference type="ARBA" id="ARBA00041995"/>
    </source>
</evidence>
<evidence type="ECO:0000256" key="5">
    <source>
        <dbReference type="ARBA" id="ARBA00037569"/>
    </source>
</evidence>
<reference evidence="14 15" key="1">
    <citation type="submission" date="2016-11" db="EMBL/GenBank/DDBJ databases">
        <title>Mixed transmission modes and dynamic genome evolution in an obligate animal-bacterial symbiosis.</title>
        <authorList>
            <person name="Russell S.L."/>
            <person name="Corbett-Detig R.B."/>
            <person name="Cavanaugh C.M."/>
        </authorList>
    </citation>
    <scope>NUCLEOTIDE SEQUENCE [LARGE SCALE GENOMIC DNA]</scope>
    <source>
        <strain evidence="14">Sveles-Q1</strain>
    </source>
</reference>
<feature type="binding site" evidence="11">
    <location>
        <position position="60"/>
    </location>
    <ligand>
        <name>S-adenosyl-L-methionine</name>
        <dbReference type="ChEBI" id="CHEBI:59789"/>
    </ligand>
</feature>
<dbReference type="InterPro" id="IPR015507">
    <property type="entry name" value="rRNA-MeTfrase_E"/>
</dbReference>
<feature type="binding site" evidence="11">
    <location>
        <position position="62"/>
    </location>
    <ligand>
        <name>S-adenosyl-L-methionine</name>
        <dbReference type="ChEBI" id="CHEBI:59789"/>
    </ligand>
</feature>
<dbReference type="EC" id="2.1.1.166" evidence="6 11"/>
<proteinExistence type="inferred from homology"/>
<dbReference type="Pfam" id="PF01728">
    <property type="entry name" value="FtsJ"/>
    <property type="match status" value="1"/>
</dbReference>
<dbReference type="GO" id="GO:0005737">
    <property type="term" value="C:cytoplasm"/>
    <property type="evidence" value="ECO:0007669"/>
    <property type="project" value="UniProtKB-SubCell"/>
</dbReference>
<evidence type="ECO:0000256" key="12">
    <source>
        <dbReference type="PIRSR" id="PIRSR005461-1"/>
    </source>
</evidence>
<comment type="caution">
    <text evidence="14">The sequence shown here is derived from an EMBL/GenBank/DDBJ whole genome shotgun (WGS) entry which is preliminary data.</text>
</comment>
<dbReference type="Proteomes" id="UP000191110">
    <property type="component" value="Unassembled WGS sequence"/>
</dbReference>
<dbReference type="Gene3D" id="3.40.50.150">
    <property type="entry name" value="Vaccinia Virus protein VP39"/>
    <property type="match status" value="1"/>
</dbReference>
<dbReference type="OrthoDB" id="9790080at2"/>
<dbReference type="RefSeq" id="WP_078482528.1">
    <property type="nucleotide sequence ID" value="NZ_MPRL01000006.1"/>
</dbReference>
<keyword evidence="4 11" id="KW-0949">S-adenosyl-L-methionine</keyword>
<dbReference type="EMBL" id="MPRL01000006">
    <property type="protein sequence ID" value="OOZ41741.1"/>
    <property type="molecule type" value="Genomic_DNA"/>
</dbReference>
<gene>
    <name evidence="11" type="primary">rlmE</name>
    <name evidence="11" type="synonym">ftsJ</name>
    <name evidence="11" type="synonym">rrmJ</name>
    <name evidence="14" type="ORF">BOW53_02580</name>
</gene>
<keyword evidence="3 11" id="KW-0808">Transferase</keyword>
<evidence type="ECO:0000313" key="15">
    <source>
        <dbReference type="Proteomes" id="UP000191110"/>
    </source>
</evidence>
<comment type="similarity">
    <text evidence="11">Belongs to the class I-like SAM-binding methyltransferase superfamily. RNA methyltransferase RlmE family.</text>
</comment>
<evidence type="ECO:0000256" key="10">
    <source>
        <dbReference type="ARBA" id="ARBA00048970"/>
    </source>
</evidence>
<sequence length="206" mass="22920">MARSKSSGRWLQEHFDDEYVKRSQADGYRSRAIYKLIEIQEKDRILKQGMTVIDLGAAPGGWSQYAASILGDTGRVIALDILPMDSLADVTFIQGDFREDEPHQQLIDLLDGGQADLVMSDMAPNISGMSAVDQPRAMYLAELTLELAKETLSPGGAMLVKVFQGEGFDEYLKALRSAFGKVTMRKPKASRPRSREVYALARNFKL</sequence>
<keyword evidence="15" id="KW-1185">Reference proteome</keyword>
<evidence type="ECO:0000259" key="13">
    <source>
        <dbReference type="Pfam" id="PF01728"/>
    </source>
</evidence>
<dbReference type="FunFam" id="3.40.50.150:FF:000005">
    <property type="entry name" value="Ribosomal RNA large subunit methyltransferase E"/>
    <property type="match status" value="1"/>
</dbReference>
<feature type="binding site" evidence="11">
    <location>
        <position position="80"/>
    </location>
    <ligand>
        <name>S-adenosyl-L-methionine</name>
        <dbReference type="ChEBI" id="CHEBI:59789"/>
    </ligand>
</feature>
<evidence type="ECO:0000256" key="9">
    <source>
        <dbReference type="ARBA" id="ARBA00042745"/>
    </source>
</evidence>
<keyword evidence="1 11" id="KW-0698">rRNA processing</keyword>
<evidence type="ECO:0000256" key="6">
    <source>
        <dbReference type="ARBA" id="ARBA00038861"/>
    </source>
</evidence>
<keyword evidence="2 11" id="KW-0489">Methyltransferase</keyword>
<dbReference type="InterPro" id="IPR050082">
    <property type="entry name" value="RNA_methyltr_RlmE"/>
</dbReference>
<evidence type="ECO:0000256" key="1">
    <source>
        <dbReference type="ARBA" id="ARBA00022552"/>
    </source>
</evidence>
<dbReference type="InterPro" id="IPR029063">
    <property type="entry name" value="SAM-dependent_MTases_sf"/>
</dbReference>
<feature type="active site" description="Proton acceptor" evidence="11 12">
    <location>
        <position position="161"/>
    </location>
</feature>
<dbReference type="HAMAP" id="MF_01547">
    <property type="entry name" value="RNA_methyltr_E"/>
    <property type="match status" value="1"/>
</dbReference>
<feature type="domain" description="Ribosomal RNA methyltransferase FtsJ" evidence="13">
    <location>
        <begin position="28"/>
        <end position="204"/>
    </location>
</feature>
<evidence type="ECO:0000256" key="4">
    <source>
        <dbReference type="ARBA" id="ARBA00022691"/>
    </source>
</evidence>
<dbReference type="PIRSF" id="PIRSF005461">
    <property type="entry name" value="23S_rRNA_mtase"/>
    <property type="match status" value="1"/>
</dbReference>
<feature type="binding site" evidence="11">
    <location>
        <position position="121"/>
    </location>
    <ligand>
        <name>S-adenosyl-L-methionine</name>
        <dbReference type="ChEBI" id="CHEBI:59789"/>
    </ligand>
</feature>
<dbReference type="PANTHER" id="PTHR10920">
    <property type="entry name" value="RIBOSOMAL RNA METHYLTRANSFERASE"/>
    <property type="match status" value="1"/>
</dbReference>
<dbReference type="GO" id="GO:0008650">
    <property type="term" value="F:rRNA (uridine-2'-O-)-methyltransferase activity"/>
    <property type="evidence" value="ECO:0007669"/>
    <property type="project" value="UniProtKB-UniRule"/>
</dbReference>
<name>A0A1T2L9H7_9GAMM</name>
<dbReference type="InterPro" id="IPR002877">
    <property type="entry name" value="RNA_MeTrfase_FtsJ_dom"/>
</dbReference>
<comment type="function">
    <text evidence="5 11">Specifically methylates the uridine in position 2552 of 23S rRNA at the 2'-O position of the ribose in the fully assembled 50S ribosomal subunit.</text>
</comment>
<accession>A0A1T2L9H7</accession>
<comment type="catalytic activity">
    <reaction evidence="10 11">
        <text>uridine(2552) in 23S rRNA + S-adenosyl-L-methionine = 2'-O-methyluridine(2552) in 23S rRNA + S-adenosyl-L-homocysteine + H(+)</text>
        <dbReference type="Rhea" id="RHEA:42720"/>
        <dbReference type="Rhea" id="RHEA-COMP:10202"/>
        <dbReference type="Rhea" id="RHEA-COMP:10203"/>
        <dbReference type="ChEBI" id="CHEBI:15378"/>
        <dbReference type="ChEBI" id="CHEBI:57856"/>
        <dbReference type="ChEBI" id="CHEBI:59789"/>
        <dbReference type="ChEBI" id="CHEBI:65315"/>
        <dbReference type="ChEBI" id="CHEBI:74478"/>
        <dbReference type="EC" id="2.1.1.166"/>
    </reaction>
</comment>
<evidence type="ECO:0000256" key="7">
    <source>
        <dbReference type="ARBA" id="ARBA00041129"/>
    </source>
</evidence>
<evidence type="ECO:0000256" key="2">
    <source>
        <dbReference type="ARBA" id="ARBA00022603"/>
    </source>
</evidence>
<evidence type="ECO:0000256" key="3">
    <source>
        <dbReference type="ARBA" id="ARBA00022679"/>
    </source>
</evidence>
<organism evidence="14 15">
    <name type="scientific">Solemya pervernicosa gill symbiont</name>
    <dbReference type="NCBI Taxonomy" id="642797"/>
    <lineage>
        <taxon>Bacteria</taxon>
        <taxon>Pseudomonadati</taxon>
        <taxon>Pseudomonadota</taxon>
        <taxon>Gammaproteobacteria</taxon>
        <taxon>sulfur-oxidizing symbionts</taxon>
    </lineage>
</organism>
<comment type="subcellular location">
    <subcellularLocation>
        <location evidence="11">Cytoplasm</location>
    </subcellularLocation>
</comment>
<protein>
    <recommendedName>
        <fullName evidence="7 11">Ribosomal RNA large subunit methyltransferase E</fullName>
        <ecNumber evidence="6 11">2.1.1.166</ecNumber>
    </recommendedName>
    <alternativeName>
        <fullName evidence="9 11">23S rRNA Um2552 methyltransferase</fullName>
    </alternativeName>
    <alternativeName>
        <fullName evidence="8 11">rRNA (uridine-2'-O-)-methyltransferase</fullName>
    </alternativeName>
</protein>
<dbReference type="NCBIfam" id="NF008390">
    <property type="entry name" value="PRK11188.1"/>
    <property type="match status" value="1"/>
</dbReference>
<dbReference type="AlphaFoldDB" id="A0A1T2L9H7"/>
<evidence type="ECO:0000313" key="14">
    <source>
        <dbReference type="EMBL" id="OOZ41741.1"/>
    </source>
</evidence>
<keyword evidence="11" id="KW-0963">Cytoplasm</keyword>
<dbReference type="PANTHER" id="PTHR10920:SF18">
    <property type="entry name" value="RRNA METHYLTRANSFERASE 2, MITOCHONDRIAL"/>
    <property type="match status" value="1"/>
</dbReference>
<dbReference type="SUPFAM" id="SSF53335">
    <property type="entry name" value="S-adenosyl-L-methionine-dependent methyltransferases"/>
    <property type="match status" value="1"/>
</dbReference>